<dbReference type="Proteomes" id="UP000799757">
    <property type="component" value="Unassembled WGS sequence"/>
</dbReference>
<reference evidence="2" key="1">
    <citation type="journal article" date="2020" name="Stud. Mycol.">
        <title>101 Dothideomycetes genomes: a test case for predicting lifestyles and emergence of pathogens.</title>
        <authorList>
            <person name="Haridas S."/>
            <person name="Albert R."/>
            <person name="Binder M."/>
            <person name="Bloem J."/>
            <person name="Labutti K."/>
            <person name="Salamov A."/>
            <person name="Andreopoulos B."/>
            <person name="Baker S."/>
            <person name="Barry K."/>
            <person name="Bills G."/>
            <person name="Bluhm B."/>
            <person name="Cannon C."/>
            <person name="Castanera R."/>
            <person name="Culley D."/>
            <person name="Daum C."/>
            <person name="Ezra D."/>
            <person name="Gonzalez J."/>
            <person name="Henrissat B."/>
            <person name="Kuo A."/>
            <person name="Liang C."/>
            <person name="Lipzen A."/>
            <person name="Lutzoni F."/>
            <person name="Magnuson J."/>
            <person name="Mondo S."/>
            <person name="Nolan M."/>
            <person name="Ohm R."/>
            <person name="Pangilinan J."/>
            <person name="Park H.-J."/>
            <person name="Ramirez L."/>
            <person name="Alfaro M."/>
            <person name="Sun H."/>
            <person name="Tritt A."/>
            <person name="Yoshinaga Y."/>
            <person name="Zwiers L.-H."/>
            <person name="Turgeon B."/>
            <person name="Goodwin S."/>
            <person name="Spatafora J."/>
            <person name="Crous P."/>
            <person name="Grigoriev I."/>
        </authorList>
    </citation>
    <scope>NUCLEOTIDE SEQUENCE</scope>
    <source>
        <strain evidence="2">CBS 109.77</strain>
    </source>
</reference>
<evidence type="ECO:0000313" key="3">
    <source>
        <dbReference type="Proteomes" id="UP000799757"/>
    </source>
</evidence>
<dbReference type="SMART" id="SM00248">
    <property type="entry name" value="ANK"/>
    <property type="match status" value="5"/>
</dbReference>
<gene>
    <name evidence="2" type="ORF">K505DRAFT_384359</name>
</gene>
<organism evidence="2 3">
    <name type="scientific">Melanomma pulvis-pyrius CBS 109.77</name>
    <dbReference type="NCBI Taxonomy" id="1314802"/>
    <lineage>
        <taxon>Eukaryota</taxon>
        <taxon>Fungi</taxon>
        <taxon>Dikarya</taxon>
        <taxon>Ascomycota</taxon>
        <taxon>Pezizomycotina</taxon>
        <taxon>Dothideomycetes</taxon>
        <taxon>Pleosporomycetidae</taxon>
        <taxon>Pleosporales</taxon>
        <taxon>Melanommataceae</taxon>
        <taxon>Melanomma</taxon>
    </lineage>
</organism>
<dbReference type="EMBL" id="MU001898">
    <property type="protein sequence ID" value="KAF2794228.1"/>
    <property type="molecule type" value="Genomic_DNA"/>
</dbReference>
<dbReference type="PROSITE" id="PS50297">
    <property type="entry name" value="ANK_REP_REGION"/>
    <property type="match status" value="2"/>
</dbReference>
<dbReference type="AlphaFoldDB" id="A0A6A6XD83"/>
<dbReference type="InterPro" id="IPR002110">
    <property type="entry name" value="Ankyrin_rpt"/>
</dbReference>
<feature type="repeat" description="ANK" evidence="1">
    <location>
        <begin position="313"/>
        <end position="346"/>
    </location>
</feature>
<accession>A0A6A6XD83</accession>
<feature type="repeat" description="ANK" evidence="1">
    <location>
        <begin position="51"/>
        <end position="80"/>
    </location>
</feature>
<dbReference type="Gene3D" id="1.25.40.20">
    <property type="entry name" value="Ankyrin repeat-containing domain"/>
    <property type="match status" value="2"/>
</dbReference>
<feature type="repeat" description="ANK" evidence="1">
    <location>
        <begin position="275"/>
        <end position="312"/>
    </location>
</feature>
<evidence type="ECO:0000256" key="1">
    <source>
        <dbReference type="PROSITE-ProRule" id="PRU00023"/>
    </source>
</evidence>
<dbReference type="OrthoDB" id="341259at2759"/>
<name>A0A6A6XD83_9PLEO</name>
<dbReference type="Pfam" id="PF12796">
    <property type="entry name" value="Ank_2"/>
    <property type="match status" value="2"/>
</dbReference>
<dbReference type="PROSITE" id="PS50088">
    <property type="entry name" value="ANK_REPEAT"/>
    <property type="match status" value="3"/>
</dbReference>
<dbReference type="SUPFAM" id="SSF48403">
    <property type="entry name" value="Ankyrin repeat"/>
    <property type="match status" value="1"/>
</dbReference>
<dbReference type="PANTHER" id="PTHR24133:SF40">
    <property type="entry name" value="ANKYRIN REPEAT DOMAIN 44"/>
    <property type="match status" value="1"/>
</dbReference>
<keyword evidence="3" id="KW-1185">Reference proteome</keyword>
<dbReference type="InterPro" id="IPR052391">
    <property type="entry name" value="E3_Ligase-Neurotoxin"/>
</dbReference>
<keyword evidence="1" id="KW-0040">ANK repeat</keyword>
<protein>
    <submittedName>
        <fullName evidence="2">Ankyrin</fullName>
    </submittedName>
</protein>
<evidence type="ECO:0000313" key="2">
    <source>
        <dbReference type="EMBL" id="KAF2794228.1"/>
    </source>
</evidence>
<dbReference type="InterPro" id="IPR036770">
    <property type="entry name" value="Ankyrin_rpt-contain_sf"/>
</dbReference>
<dbReference type="PANTHER" id="PTHR24133">
    <property type="entry name" value="ANKYRIN DOMAIN-CONTAINING"/>
    <property type="match status" value="1"/>
</dbReference>
<proteinExistence type="predicted"/>
<sequence length="385" mass="42707">MTWCPGQPIEEYFLKDPSQHHHLAALYGDIPILKELIQSGSDKDQDSAFGTPLHVAIFANQIEAVRLLVDAGADLEALHPSNADDLDDPVSNSLRIAVCKGNREIFRLLWDAGAAHRNGCMRSYGLQENFKQSSLIELAAFEDHPDIAMDLLSLSDKWIQTEKDRALFCAARVWSAGCVGALLRTTQFSDDMLSRSLKECSRGSPKSFNNYKYIPTWKLKESVKQAETIKHLLNAYREEDCAELLHSAAIRPCCIETLCFLLQRGVDPNSRVGKSKSTPLHKAVVMQYTHEVNKAAAFSLLQYGADPNIPDAQGMTALHWAVELGGDLELIKKLLEAGVNAAALDNEAVTPMILAAYSPFYENDEWRELQVQILVLLLGAVERSA</sequence>